<proteinExistence type="predicted"/>
<dbReference type="PANTHER" id="PTHR12236">
    <property type="entry name" value="STRUCTURAL CONTITUENT OF CUTICLE"/>
    <property type="match status" value="1"/>
</dbReference>
<sequence length="140" mass="15366">MLQCTVFFGLIAVALCGEYGLSGGHESLGAVGGGHGAVGGGHGGYDAESHIDYYSPPHYMFEYKVHDPHTGDIKSQHESREGDKVEGYYMLNEADGTIREVHYTADKHNGFNAEVKRIGHAVHPQVYGYQHGQQHGEHHY</sequence>
<protein>
    <submittedName>
        <fullName evidence="4">Uncharacterized protein</fullName>
    </submittedName>
</protein>
<dbReference type="GO" id="GO:0005615">
    <property type="term" value="C:extracellular space"/>
    <property type="evidence" value="ECO:0007669"/>
    <property type="project" value="TreeGrafter"/>
</dbReference>
<dbReference type="InterPro" id="IPR031311">
    <property type="entry name" value="CHIT_BIND_RR_consensus"/>
</dbReference>
<organism evidence="4 5">
    <name type="scientific">Rhynocoris fuscipes</name>
    <dbReference type="NCBI Taxonomy" id="488301"/>
    <lineage>
        <taxon>Eukaryota</taxon>
        <taxon>Metazoa</taxon>
        <taxon>Ecdysozoa</taxon>
        <taxon>Arthropoda</taxon>
        <taxon>Hexapoda</taxon>
        <taxon>Insecta</taxon>
        <taxon>Pterygota</taxon>
        <taxon>Neoptera</taxon>
        <taxon>Paraneoptera</taxon>
        <taxon>Hemiptera</taxon>
        <taxon>Heteroptera</taxon>
        <taxon>Panheteroptera</taxon>
        <taxon>Cimicomorpha</taxon>
        <taxon>Reduviidae</taxon>
        <taxon>Harpactorinae</taxon>
        <taxon>Harpactorini</taxon>
        <taxon>Rhynocoris</taxon>
    </lineage>
</organism>
<dbReference type="GO" id="GO:0031012">
    <property type="term" value="C:extracellular matrix"/>
    <property type="evidence" value="ECO:0007669"/>
    <property type="project" value="TreeGrafter"/>
</dbReference>
<comment type="caution">
    <text evidence="4">The sequence shown here is derived from an EMBL/GenBank/DDBJ whole genome shotgun (WGS) entry which is preliminary data.</text>
</comment>
<dbReference type="PANTHER" id="PTHR12236:SF95">
    <property type="entry name" value="CUTICULAR PROTEIN 76BD, ISOFORM C-RELATED"/>
    <property type="match status" value="1"/>
</dbReference>
<dbReference type="PROSITE" id="PS51155">
    <property type="entry name" value="CHIT_BIND_RR_2"/>
    <property type="match status" value="1"/>
</dbReference>
<dbReference type="GO" id="GO:0042302">
    <property type="term" value="F:structural constituent of cuticle"/>
    <property type="evidence" value="ECO:0007669"/>
    <property type="project" value="UniProtKB-UniRule"/>
</dbReference>
<dbReference type="Proteomes" id="UP001461498">
    <property type="component" value="Unassembled WGS sequence"/>
</dbReference>
<evidence type="ECO:0000313" key="5">
    <source>
        <dbReference type="Proteomes" id="UP001461498"/>
    </source>
</evidence>
<keyword evidence="3" id="KW-0732">Signal</keyword>
<reference evidence="4 5" key="1">
    <citation type="submission" date="2022-12" db="EMBL/GenBank/DDBJ databases">
        <title>Chromosome-level genome assembly of true bugs.</title>
        <authorList>
            <person name="Ma L."/>
            <person name="Li H."/>
        </authorList>
    </citation>
    <scope>NUCLEOTIDE SEQUENCE [LARGE SCALE GENOMIC DNA]</scope>
    <source>
        <strain evidence="4">Lab_2022b</strain>
    </source>
</reference>
<evidence type="ECO:0000256" key="2">
    <source>
        <dbReference type="PROSITE-ProRule" id="PRU00497"/>
    </source>
</evidence>
<dbReference type="InterPro" id="IPR000618">
    <property type="entry name" value="Insect_cuticle"/>
</dbReference>
<feature type="signal peptide" evidence="3">
    <location>
        <begin position="1"/>
        <end position="16"/>
    </location>
</feature>
<evidence type="ECO:0000256" key="3">
    <source>
        <dbReference type="SAM" id="SignalP"/>
    </source>
</evidence>
<evidence type="ECO:0000256" key="1">
    <source>
        <dbReference type="ARBA" id="ARBA00022460"/>
    </source>
</evidence>
<dbReference type="AlphaFoldDB" id="A0AAW1DQT2"/>
<dbReference type="PRINTS" id="PR00947">
    <property type="entry name" value="CUTICLE"/>
</dbReference>
<dbReference type="Pfam" id="PF00379">
    <property type="entry name" value="Chitin_bind_4"/>
    <property type="match status" value="1"/>
</dbReference>
<accession>A0AAW1DQT2</accession>
<dbReference type="PROSITE" id="PS00233">
    <property type="entry name" value="CHIT_BIND_RR_1"/>
    <property type="match status" value="1"/>
</dbReference>
<keyword evidence="5" id="KW-1185">Reference proteome</keyword>
<dbReference type="EMBL" id="JAPXFL010000001">
    <property type="protein sequence ID" value="KAK9511362.1"/>
    <property type="molecule type" value="Genomic_DNA"/>
</dbReference>
<gene>
    <name evidence="4" type="ORF">O3M35_000030</name>
</gene>
<dbReference type="InterPro" id="IPR051217">
    <property type="entry name" value="Insect_Cuticle_Struc_Prot"/>
</dbReference>
<feature type="chain" id="PRO_5043373787" evidence="3">
    <location>
        <begin position="17"/>
        <end position="140"/>
    </location>
</feature>
<evidence type="ECO:0000313" key="4">
    <source>
        <dbReference type="EMBL" id="KAK9511362.1"/>
    </source>
</evidence>
<name>A0AAW1DQT2_9HEMI</name>
<keyword evidence="1 2" id="KW-0193">Cuticle</keyword>